<dbReference type="EMBL" id="VAHF01000001">
    <property type="protein sequence ID" value="TXG72052.1"/>
    <property type="molecule type" value="Genomic_DNA"/>
</dbReference>
<reference evidence="5" key="1">
    <citation type="journal article" date="2019" name="Gigascience">
        <title>De novo genome assembly of the endangered Acer yangbiense, a plant species with extremely small populations endemic to Yunnan Province, China.</title>
        <authorList>
            <person name="Yang J."/>
            <person name="Wariss H.M."/>
            <person name="Tao L."/>
            <person name="Zhang R."/>
            <person name="Yun Q."/>
            <person name="Hollingsworth P."/>
            <person name="Dao Z."/>
            <person name="Luo G."/>
            <person name="Guo H."/>
            <person name="Ma Y."/>
            <person name="Sun W."/>
        </authorList>
    </citation>
    <scope>NUCLEOTIDE SEQUENCE [LARGE SCALE GENOMIC DNA]</scope>
    <source>
        <strain evidence="5">cv. Malutang</strain>
    </source>
</reference>
<protein>
    <recommendedName>
        <fullName evidence="6">Pentacotripeptide-repeat region of PRORP domain-containing protein</fullName>
    </recommendedName>
</protein>
<name>A0A5C7IUA6_9ROSI</name>
<feature type="repeat" description="PPR" evidence="3">
    <location>
        <begin position="125"/>
        <end position="155"/>
    </location>
</feature>
<feature type="repeat" description="PPR" evidence="3">
    <location>
        <begin position="265"/>
        <end position="299"/>
    </location>
</feature>
<feature type="repeat" description="PPR" evidence="3">
    <location>
        <begin position="300"/>
        <end position="334"/>
    </location>
</feature>
<feature type="repeat" description="PPR" evidence="3">
    <location>
        <begin position="159"/>
        <end position="193"/>
    </location>
</feature>
<evidence type="ECO:0000256" key="3">
    <source>
        <dbReference type="PROSITE-ProRule" id="PRU00708"/>
    </source>
</evidence>
<evidence type="ECO:0000313" key="4">
    <source>
        <dbReference type="EMBL" id="TXG72052.1"/>
    </source>
</evidence>
<feature type="repeat" description="PPR" evidence="3">
    <location>
        <begin position="194"/>
        <end position="224"/>
    </location>
</feature>
<comment type="caution">
    <text evidence="4">The sequence shown here is derived from an EMBL/GenBank/DDBJ whole genome shotgun (WGS) entry which is preliminary data.</text>
</comment>
<dbReference type="Pfam" id="PF01535">
    <property type="entry name" value="PPR"/>
    <property type="match status" value="3"/>
</dbReference>
<accession>A0A5C7IUA6</accession>
<dbReference type="InterPro" id="IPR011990">
    <property type="entry name" value="TPR-like_helical_dom_sf"/>
</dbReference>
<dbReference type="Pfam" id="PF12854">
    <property type="entry name" value="PPR_1"/>
    <property type="match status" value="1"/>
</dbReference>
<dbReference type="PANTHER" id="PTHR47447">
    <property type="entry name" value="OS03G0856100 PROTEIN"/>
    <property type="match status" value="1"/>
</dbReference>
<dbReference type="AlphaFoldDB" id="A0A5C7IUA6"/>
<dbReference type="PROSITE" id="PS51375">
    <property type="entry name" value="PPR"/>
    <property type="match status" value="8"/>
</dbReference>
<keyword evidence="5" id="KW-1185">Reference proteome</keyword>
<evidence type="ECO:0008006" key="6">
    <source>
        <dbReference type="Google" id="ProtNLM"/>
    </source>
</evidence>
<dbReference type="PANTHER" id="PTHR47447:SF28">
    <property type="entry name" value="PENTACOTRIPEPTIDE-REPEAT REGION OF PRORP DOMAIN-CONTAINING PROTEIN"/>
    <property type="match status" value="1"/>
</dbReference>
<dbReference type="NCBIfam" id="TIGR00756">
    <property type="entry name" value="PPR"/>
    <property type="match status" value="8"/>
</dbReference>
<evidence type="ECO:0000313" key="5">
    <source>
        <dbReference type="Proteomes" id="UP000323000"/>
    </source>
</evidence>
<feature type="repeat" description="PPR" evidence="3">
    <location>
        <begin position="370"/>
        <end position="404"/>
    </location>
</feature>
<comment type="similarity">
    <text evidence="1">Belongs to the PPR family. P subfamily.</text>
</comment>
<evidence type="ECO:0000256" key="2">
    <source>
        <dbReference type="ARBA" id="ARBA00022737"/>
    </source>
</evidence>
<feature type="repeat" description="PPR" evidence="3">
    <location>
        <begin position="230"/>
        <end position="264"/>
    </location>
</feature>
<feature type="repeat" description="PPR" evidence="3">
    <location>
        <begin position="335"/>
        <end position="369"/>
    </location>
</feature>
<proteinExistence type="inferred from homology"/>
<dbReference type="Pfam" id="PF13041">
    <property type="entry name" value="PPR_2"/>
    <property type="match status" value="2"/>
</dbReference>
<dbReference type="OrthoDB" id="185373at2759"/>
<dbReference type="Proteomes" id="UP000323000">
    <property type="component" value="Chromosome 1"/>
</dbReference>
<organism evidence="4 5">
    <name type="scientific">Acer yangbiense</name>
    <dbReference type="NCBI Taxonomy" id="1000413"/>
    <lineage>
        <taxon>Eukaryota</taxon>
        <taxon>Viridiplantae</taxon>
        <taxon>Streptophyta</taxon>
        <taxon>Embryophyta</taxon>
        <taxon>Tracheophyta</taxon>
        <taxon>Spermatophyta</taxon>
        <taxon>Magnoliopsida</taxon>
        <taxon>eudicotyledons</taxon>
        <taxon>Gunneridae</taxon>
        <taxon>Pentapetalae</taxon>
        <taxon>rosids</taxon>
        <taxon>malvids</taxon>
        <taxon>Sapindales</taxon>
        <taxon>Sapindaceae</taxon>
        <taxon>Hippocastanoideae</taxon>
        <taxon>Acereae</taxon>
        <taxon>Acer</taxon>
    </lineage>
</organism>
<keyword evidence="2" id="KW-0677">Repeat</keyword>
<gene>
    <name evidence="4" type="ORF">EZV62_000631</name>
</gene>
<dbReference type="SUPFAM" id="SSF48452">
    <property type="entry name" value="TPR-like"/>
    <property type="match status" value="1"/>
</dbReference>
<dbReference type="Gene3D" id="1.25.40.10">
    <property type="entry name" value="Tetratricopeptide repeat domain"/>
    <property type="match status" value="4"/>
</dbReference>
<evidence type="ECO:0000256" key="1">
    <source>
        <dbReference type="ARBA" id="ARBA00007626"/>
    </source>
</evidence>
<sequence>MAKLMSKAKPICPYRLTSLLRLQKDPKIALELFRNPNPNPNLEKTLQTKPFRYNISHYDLIITRLGRAEMFDEMQQILDELKHDTRITPKEIIFCNVISFYGRARLIDHALRVFDEMPEFRVERTVKSFNTLLNVLLKCGKFDKMKETFENMEKHTGPDACSYNILINGCVMSGRYEFAWNVFDEMLKRGLNPSVVTFGTLVYGLCSNSRLEEALKLKEDMTRVYNVRPNGHIYASLIKGLCEVGELNSAIALKQEMVRDKVELESGIYSTLISAMLKVGRKEEVSGIFEEMRENGCNPDTVTYNVMINGLCNEKDFEGAFGMFDVMRERGCKPDVVSYNVILGGLCKDGKWREAKDLFEDMPRQGCIPDVVSYRIIFDGLCDGMQFEDAALILDEMLFKAFVPRCERIHKFVDGLCQLGNAKLLLTALNTLVKANVIDVDIWRMVISKVCKEEELSNAFELVETLIRQQLGVESKSSSLALISDDKEHAQDDKVSVSSILPRPQRHEALQKSLSSRKQFTSDFLADAEKKFGNLANQRVRNREPISRCYGPKPELMVTAKNYYSGALLPHALHRASSLPVDAVDV</sequence>
<dbReference type="InterPro" id="IPR002885">
    <property type="entry name" value="PPR_rpt"/>
</dbReference>